<comment type="subcellular location">
    <subcellularLocation>
        <location evidence="1">Membrane</location>
        <topology evidence="1">Single-pass type I membrane protein</topology>
    </subcellularLocation>
</comment>
<keyword evidence="6 13" id="KW-0732">Signal</keyword>
<reference evidence="15" key="1">
    <citation type="journal article" date="2020" name="Cell">
        <title>Large-Scale Comparative Analyses of Tick Genomes Elucidate Their Genetic Diversity and Vector Capacities.</title>
        <authorList>
            <consortium name="Tick Genome and Microbiome Consortium (TIGMIC)"/>
            <person name="Jia N."/>
            <person name="Wang J."/>
            <person name="Shi W."/>
            <person name="Du L."/>
            <person name="Sun Y."/>
            <person name="Zhan W."/>
            <person name="Jiang J.F."/>
            <person name="Wang Q."/>
            <person name="Zhang B."/>
            <person name="Ji P."/>
            <person name="Bell-Sakyi L."/>
            <person name="Cui X.M."/>
            <person name="Yuan T.T."/>
            <person name="Jiang B.G."/>
            <person name="Yang W.F."/>
            <person name="Lam T.T."/>
            <person name="Chang Q.C."/>
            <person name="Ding S.J."/>
            <person name="Wang X.J."/>
            <person name="Zhu J.G."/>
            <person name="Ruan X.D."/>
            <person name="Zhao L."/>
            <person name="Wei J.T."/>
            <person name="Ye R.Z."/>
            <person name="Que T.C."/>
            <person name="Du C.H."/>
            <person name="Zhou Y.H."/>
            <person name="Cheng J.X."/>
            <person name="Dai P.F."/>
            <person name="Guo W.B."/>
            <person name="Han X.H."/>
            <person name="Huang E.J."/>
            <person name="Li L.F."/>
            <person name="Wei W."/>
            <person name="Gao Y.C."/>
            <person name="Liu J.Z."/>
            <person name="Shao H.Z."/>
            <person name="Wang X."/>
            <person name="Wang C.C."/>
            <person name="Yang T.C."/>
            <person name="Huo Q.B."/>
            <person name="Li W."/>
            <person name="Chen H.Y."/>
            <person name="Chen S.E."/>
            <person name="Zhou L.G."/>
            <person name="Ni X.B."/>
            <person name="Tian J.H."/>
            <person name="Sheng Y."/>
            <person name="Liu T."/>
            <person name="Pan Y.S."/>
            <person name="Xia L.Y."/>
            <person name="Li J."/>
            <person name="Zhao F."/>
            <person name="Cao W.C."/>
        </authorList>
    </citation>
    <scope>NUCLEOTIDE SEQUENCE</scope>
    <source>
        <strain evidence="15">Rmic-2018</strain>
    </source>
</reference>
<dbReference type="InterPro" id="IPR057835">
    <property type="entry name" value="EF-hand_STIM1/2"/>
</dbReference>
<gene>
    <name evidence="15" type="ORF">HPB51_010715</name>
</gene>
<dbReference type="GO" id="GO:0051049">
    <property type="term" value="P:regulation of transport"/>
    <property type="evidence" value="ECO:0007669"/>
    <property type="project" value="UniProtKB-ARBA"/>
</dbReference>
<dbReference type="GO" id="GO:0005509">
    <property type="term" value="F:calcium ion binding"/>
    <property type="evidence" value="ECO:0007669"/>
    <property type="project" value="TreeGrafter"/>
</dbReference>
<evidence type="ECO:0000256" key="6">
    <source>
        <dbReference type="ARBA" id="ARBA00022729"/>
    </source>
</evidence>
<evidence type="ECO:0000256" key="11">
    <source>
        <dbReference type="ARBA" id="ARBA00023136"/>
    </source>
</evidence>
<dbReference type="GO" id="GO:0005783">
    <property type="term" value="C:endoplasmic reticulum"/>
    <property type="evidence" value="ECO:0007669"/>
    <property type="project" value="TreeGrafter"/>
</dbReference>
<evidence type="ECO:0000256" key="8">
    <source>
        <dbReference type="ARBA" id="ARBA00022989"/>
    </source>
</evidence>
<name>A0A9J6DTX7_RHIMP</name>
<feature type="domain" description="STIM1/2 EF-hand" evidence="14">
    <location>
        <begin position="57"/>
        <end position="131"/>
    </location>
</feature>
<dbReference type="Pfam" id="PF25578">
    <property type="entry name" value="EF-hand_STIM1"/>
    <property type="match status" value="1"/>
</dbReference>
<feature type="chain" id="PRO_5039888382" description="STIM1/2 EF-hand domain-containing protein" evidence="13">
    <location>
        <begin position="22"/>
        <end position="175"/>
    </location>
</feature>
<proteinExistence type="predicted"/>
<reference evidence="15" key="2">
    <citation type="submission" date="2021-09" db="EMBL/GenBank/DDBJ databases">
        <authorList>
            <person name="Jia N."/>
            <person name="Wang J."/>
            <person name="Shi W."/>
            <person name="Du L."/>
            <person name="Sun Y."/>
            <person name="Zhan W."/>
            <person name="Jiang J."/>
            <person name="Wang Q."/>
            <person name="Zhang B."/>
            <person name="Ji P."/>
            <person name="Sakyi L.B."/>
            <person name="Cui X."/>
            <person name="Yuan T."/>
            <person name="Jiang B."/>
            <person name="Yang W."/>
            <person name="Lam T.T.-Y."/>
            <person name="Chang Q."/>
            <person name="Ding S."/>
            <person name="Wang X."/>
            <person name="Zhu J."/>
            <person name="Ruan X."/>
            <person name="Zhao L."/>
            <person name="Wei J."/>
            <person name="Que T."/>
            <person name="Du C."/>
            <person name="Cheng J."/>
            <person name="Dai P."/>
            <person name="Han X."/>
            <person name="Huang E."/>
            <person name="Gao Y."/>
            <person name="Liu J."/>
            <person name="Shao H."/>
            <person name="Ye R."/>
            <person name="Li L."/>
            <person name="Wei W."/>
            <person name="Wang X."/>
            <person name="Wang C."/>
            <person name="Huo Q."/>
            <person name="Li W."/>
            <person name="Guo W."/>
            <person name="Chen H."/>
            <person name="Chen S."/>
            <person name="Zhou L."/>
            <person name="Zhou L."/>
            <person name="Ni X."/>
            <person name="Tian J."/>
            <person name="Zhou Y."/>
            <person name="Sheng Y."/>
            <person name="Liu T."/>
            <person name="Pan Y."/>
            <person name="Xia L."/>
            <person name="Li J."/>
            <person name="Zhao F."/>
            <person name="Cao W."/>
        </authorList>
    </citation>
    <scope>NUCLEOTIDE SEQUENCE</scope>
    <source>
        <strain evidence="15">Rmic-2018</strain>
        <tissue evidence="15">Larvae</tissue>
    </source>
</reference>
<dbReference type="GO" id="GO:0005886">
    <property type="term" value="C:plasma membrane"/>
    <property type="evidence" value="ECO:0007669"/>
    <property type="project" value="TreeGrafter"/>
</dbReference>
<dbReference type="GO" id="GO:0002115">
    <property type="term" value="P:store-operated calcium entry"/>
    <property type="evidence" value="ECO:0007669"/>
    <property type="project" value="TreeGrafter"/>
</dbReference>
<evidence type="ECO:0000256" key="12">
    <source>
        <dbReference type="SAM" id="MobiDB-lite"/>
    </source>
</evidence>
<keyword evidence="3" id="KW-0109">Calcium transport</keyword>
<dbReference type="EMBL" id="JABSTU010000007">
    <property type="protein sequence ID" value="KAH8025631.1"/>
    <property type="molecule type" value="Genomic_DNA"/>
</dbReference>
<evidence type="ECO:0000313" key="15">
    <source>
        <dbReference type="EMBL" id="KAH8025631.1"/>
    </source>
</evidence>
<dbReference type="GO" id="GO:0005246">
    <property type="term" value="F:calcium channel regulator activity"/>
    <property type="evidence" value="ECO:0007669"/>
    <property type="project" value="InterPro"/>
</dbReference>
<evidence type="ECO:0000313" key="16">
    <source>
        <dbReference type="Proteomes" id="UP000821866"/>
    </source>
</evidence>
<evidence type="ECO:0000256" key="2">
    <source>
        <dbReference type="ARBA" id="ARBA00022448"/>
    </source>
</evidence>
<keyword evidence="5" id="KW-0479">Metal-binding</keyword>
<dbReference type="AlphaFoldDB" id="A0A9J6DTX7"/>
<evidence type="ECO:0000256" key="3">
    <source>
        <dbReference type="ARBA" id="ARBA00022568"/>
    </source>
</evidence>
<dbReference type="VEuPathDB" id="VectorBase:LOC119169991"/>
<evidence type="ECO:0000256" key="1">
    <source>
        <dbReference type="ARBA" id="ARBA00004479"/>
    </source>
</evidence>
<protein>
    <recommendedName>
        <fullName evidence="14">STIM1/2 EF-hand domain-containing protein</fullName>
    </recommendedName>
</protein>
<keyword evidence="9" id="KW-0175">Coiled coil</keyword>
<keyword evidence="8" id="KW-1133">Transmembrane helix</keyword>
<feature type="signal peptide" evidence="13">
    <location>
        <begin position="1"/>
        <end position="21"/>
    </location>
</feature>
<organism evidence="15 16">
    <name type="scientific">Rhipicephalus microplus</name>
    <name type="common">Cattle tick</name>
    <name type="synonym">Boophilus microplus</name>
    <dbReference type="NCBI Taxonomy" id="6941"/>
    <lineage>
        <taxon>Eukaryota</taxon>
        <taxon>Metazoa</taxon>
        <taxon>Ecdysozoa</taxon>
        <taxon>Arthropoda</taxon>
        <taxon>Chelicerata</taxon>
        <taxon>Arachnida</taxon>
        <taxon>Acari</taxon>
        <taxon>Parasitiformes</taxon>
        <taxon>Ixodida</taxon>
        <taxon>Ixodoidea</taxon>
        <taxon>Ixodidae</taxon>
        <taxon>Rhipicephalinae</taxon>
        <taxon>Rhipicephalus</taxon>
        <taxon>Boophilus</taxon>
    </lineage>
</organism>
<dbReference type="PANTHER" id="PTHR15136">
    <property type="entry name" value="STROMAL INTERACTION MOLECULE HOMOLOG"/>
    <property type="match status" value="1"/>
</dbReference>
<sequence>MNWLQPRHIVTVFLFSEVVLGVLLVQERSANALAADKDASHSAQGSAPTADDKGSTAMCEKMNACDDLLGYEAIRALHQQLDDDDNGSVDIAETDEFLRDELQYENGYERQKKFHGNDKYISIEELWQSWQVSEGEAERGGAVLTVAPGHRTPTSGRAAGVAAASACPASAVRRG</sequence>
<evidence type="ECO:0000256" key="4">
    <source>
        <dbReference type="ARBA" id="ARBA00022692"/>
    </source>
</evidence>
<keyword evidence="7" id="KW-0106">Calcium</keyword>
<keyword evidence="11" id="KW-0472">Membrane</keyword>
<keyword evidence="10" id="KW-0406">Ion transport</keyword>
<evidence type="ECO:0000259" key="14">
    <source>
        <dbReference type="Pfam" id="PF25578"/>
    </source>
</evidence>
<keyword evidence="16" id="KW-1185">Reference proteome</keyword>
<evidence type="ECO:0000256" key="10">
    <source>
        <dbReference type="ARBA" id="ARBA00023065"/>
    </source>
</evidence>
<evidence type="ECO:0000256" key="7">
    <source>
        <dbReference type="ARBA" id="ARBA00022837"/>
    </source>
</evidence>
<evidence type="ECO:0000256" key="13">
    <source>
        <dbReference type="SAM" id="SignalP"/>
    </source>
</evidence>
<accession>A0A9J6DTX7</accession>
<dbReference type="InterPro" id="IPR037608">
    <property type="entry name" value="STIM1/2"/>
</dbReference>
<dbReference type="Gene3D" id="1.10.238.180">
    <property type="match status" value="1"/>
</dbReference>
<dbReference type="GO" id="GO:0006874">
    <property type="term" value="P:intracellular calcium ion homeostasis"/>
    <property type="evidence" value="ECO:0007669"/>
    <property type="project" value="TreeGrafter"/>
</dbReference>
<comment type="caution">
    <text evidence="15">The sequence shown here is derived from an EMBL/GenBank/DDBJ whole genome shotgun (WGS) entry which is preliminary data.</text>
</comment>
<dbReference type="Proteomes" id="UP000821866">
    <property type="component" value="Unassembled WGS sequence"/>
</dbReference>
<keyword evidence="4" id="KW-0812">Transmembrane</keyword>
<dbReference type="PANTHER" id="PTHR15136:SF5">
    <property type="entry name" value="STROMAL INTERACTION MOLECULE HOMOLOG"/>
    <property type="match status" value="1"/>
</dbReference>
<evidence type="ECO:0000256" key="9">
    <source>
        <dbReference type="ARBA" id="ARBA00023054"/>
    </source>
</evidence>
<evidence type="ECO:0000256" key="5">
    <source>
        <dbReference type="ARBA" id="ARBA00022723"/>
    </source>
</evidence>
<dbReference type="FunFam" id="1.10.238.180:FF:000001">
    <property type="entry name" value="Stromal interaction molecule 1"/>
    <property type="match status" value="1"/>
</dbReference>
<feature type="region of interest" description="Disordered" evidence="12">
    <location>
        <begin position="35"/>
        <end position="55"/>
    </location>
</feature>
<keyword evidence="2" id="KW-0813">Transport</keyword>